<keyword evidence="2" id="KW-0677">Repeat</keyword>
<dbReference type="SMART" id="SM00116">
    <property type="entry name" value="CBS"/>
    <property type="match status" value="2"/>
</dbReference>
<dbReference type="PANTHER" id="PTHR13780">
    <property type="entry name" value="AMP-ACTIVATED PROTEIN KINASE, GAMMA REGULATORY SUBUNIT"/>
    <property type="match status" value="1"/>
</dbReference>
<comment type="similarity">
    <text evidence="1">Belongs to the 5'-AMP-activated protein kinase gamma subunit family.</text>
</comment>
<dbReference type="PROSITE" id="PS51371">
    <property type="entry name" value="CBS"/>
    <property type="match status" value="2"/>
</dbReference>
<dbReference type="InterPro" id="IPR046342">
    <property type="entry name" value="CBS_dom_sf"/>
</dbReference>
<dbReference type="AlphaFoldDB" id="A0AAF5D5Q5"/>
<evidence type="ECO:0000256" key="2">
    <source>
        <dbReference type="ARBA" id="ARBA00022737"/>
    </source>
</evidence>
<keyword evidence="3 5" id="KW-0129">CBS domain</keyword>
<feature type="domain" description="CBS" evidence="7">
    <location>
        <begin position="515"/>
        <end position="573"/>
    </location>
</feature>
<accession>A0AAF5D5Q5</accession>
<keyword evidence="6" id="KW-0472">Membrane</keyword>
<keyword evidence="8" id="KW-1185">Reference proteome</keyword>
<comment type="subunit">
    <text evidence="4">AMPK is a heterotrimer of an alpha catalytic subunit (PRKAA1 or PRKAA2), a beta (PRKAB1 or PRKAB2) and a gamma non-catalytic subunits (PRKAG1, PRKAG2 or PRKAG3). Interacts with FNIP1 and FNIP2.</text>
</comment>
<evidence type="ECO:0000256" key="5">
    <source>
        <dbReference type="PROSITE-ProRule" id="PRU00703"/>
    </source>
</evidence>
<feature type="transmembrane region" description="Helical" evidence="6">
    <location>
        <begin position="52"/>
        <end position="71"/>
    </location>
</feature>
<dbReference type="CDD" id="cd02205">
    <property type="entry name" value="CBS_pair_SF"/>
    <property type="match status" value="2"/>
</dbReference>
<name>A0AAF5D5Q5_STRER</name>
<proteinExistence type="inferred from homology"/>
<sequence>MRHIQSFAKFYNSLLCHVYQKYYNINNDNRSFLLIVLNMFKKKQSIFLTLKLNLRIYIEFYLFLIVPIITINNNISFVHILSGLKFDLINQYVISGKFSSIKLPRHNIKSNYRFFMDYIVCNNCSSYINVLQIVEIIWSSEISYGHGQYRRELQQTLFVFLQFVLNVVSYSFFYLFKSNRLEMRPNTEVHQRQRQKDQMFSPRRVQNSIRFASDVDSGISSNASSSLTINTCVPQCPKDKSSPREINSYYRPRGQTISSRMPASPIPEHVMEAVEGTLDPKNRKESGDSCLGESFDENEDVFSFTRTTYQRRMSVPASVFNQANYAIVRQNDRQYDIVAAFCKDALPFESYLRSLTAYDIASKHNVVPYFHENLSVHKAIKAFVENGHQAGLVCDDKSKGISIFTDSDCMEAIWASNEEKLDLNLIKLKEYLLLNDVKRDMISVSANMTAWDLGKLMVQSKVKRVPVYEEDKNSQDCLAFVTLQHLFTLTIAKILENKNFALADLTKWTLGEKNLETLDPIEVINQSSLLKEAVGRLLRNSLSVLPVIDEDEHVIGVITKRDILNEMRFNDRTYEEVMALPVSFIIKNRQIPPLATGETIISDAIEMLLKSNLNTLFTVGLDYKLMGAVSYFDIMEYIISLHQDSKGMAQ</sequence>
<evidence type="ECO:0000313" key="8">
    <source>
        <dbReference type="Proteomes" id="UP000035681"/>
    </source>
</evidence>
<feature type="domain" description="CBS" evidence="7">
    <location>
        <begin position="361"/>
        <end position="419"/>
    </location>
</feature>
<dbReference type="Pfam" id="PF00571">
    <property type="entry name" value="CBS"/>
    <property type="match status" value="3"/>
</dbReference>
<feature type="transmembrane region" description="Helical" evidence="6">
    <location>
        <begin position="158"/>
        <end position="176"/>
    </location>
</feature>
<dbReference type="Proteomes" id="UP000035681">
    <property type="component" value="Unplaced"/>
</dbReference>
<keyword evidence="6" id="KW-0812">Transmembrane</keyword>
<dbReference type="SUPFAM" id="SSF54631">
    <property type="entry name" value="CBS-domain pair"/>
    <property type="match status" value="2"/>
</dbReference>
<evidence type="ECO:0000256" key="1">
    <source>
        <dbReference type="ARBA" id="ARBA00006750"/>
    </source>
</evidence>
<dbReference type="WBParaSite" id="TCONS_00006502.p1">
    <property type="protein sequence ID" value="TCONS_00006502.p1"/>
    <property type="gene ID" value="XLOC_004645"/>
</dbReference>
<evidence type="ECO:0000259" key="7">
    <source>
        <dbReference type="PROSITE" id="PS51371"/>
    </source>
</evidence>
<dbReference type="Gene3D" id="3.10.580.10">
    <property type="entry name" value="CBS-domain"/>
    <property type="match status" value="2"/>
</dbReference>
<evidence type="ECO:0000256" key="6">
    <source>
        <dbReference type="SAM" id="Phobius"/>
    </source>
</evidence>
<keyword evidence="6" id="KW-1133">Transmembrane helix</keyword>
<evidence type="ECO:0000313" key="9">
    <source>
        <dbReference type="WBParaSite" id="TCONS_00006502.p1"/>
    </source>
</evidence>
<evidence type="ECO:0000256" key="4">
    <source>
        <dbReference type="ARBA" id="ARBA00025878"/>
    </source>
</evidence>
<dbReference type="InterPro" id="IPR050511">
    <property type="entry name" value="AMPK_gamma/SDS23_families"/>
</dbReference>
<dbReference type="InterPro" id="IPR000644">
    <property type="entry name" value="CBS_dom"/>
</dbReference>
<organism evidence="8 9">
    <name type="scientific">Strongyloides stercoralis</name>
    <name type="common">Threadworm</name>
    <dbReference type="NCBI Taxonomy" id="6248"/>
    <lineage>
        <taxon>Eukaryota</taxon>
        <taxon>Metazoa</taxon>
        <taxon>Ecdysozoa</taxon>
        <taxon>Nematoda</taxon>
        <taxon>Chromadorea</taxon>
        <taxon>Rhabditida</taxon>
        <taxon>Tylenchina</taxon>
        <taxon>Panagrolaimomorpha</taxon>
        <taxon>Strongyloidoidea</taxon>
        <taxon>Strongyloididae</taxon>
        <taxon>Strongyloides</taxon>
    </lineage>
</organism>
<evidence type="ECO:0000256" key="3">
    <source>
        <dbReference type="ARBA" id="ARBA00023122"/>
    </source>
</evidence>
<protein>
    <submittedName>
        <fullName evidence="9">CBS domain-containing protein</fullName>
    </submittedName>
</protein>
<reference evidence="9" key="1">
    <citation type="submission" date="2024-02" db="UniProtKB">
        <authorList>
            <consortium name="WormBaseParasite"/>
        </authorList>
    </citation>
    <scope>IDENTIFICATION</scope>
</reference>